<proteinExistence type="predicted"/>
<accession>A0ABU2BBN3</accession>
<evidence type="ECO:0000256" key="1">
    <source>
        <dbReference type="SAM" id="Phobius"/>
    </source>
</evidence>
<gene>
    <name evidence="2" type="ORF">J2S37_002533</name>
</gene>
<name>A0ABU2BBN3_9CORY</name>
<keyword evidence="3" id="KW-1185">Reference proteome</keyword>
<feature type="transmembrane region" description="Helical" evidence="1">
    <location>
        <begin position="112"/>
        <end position="132"/>
    </location>
</feature>
<organism evidence="2 3">
    <name type="scientific">Corynebacterium felinum</name>
    <dbReference type="NCBI Taxonomy" id="131318"/>
    <lineage>
        <taxon>Bacteria</taxon>
        <taxon>Bacillati</taxon>
        <taxon>Actinomycetota</taxon>
        <taxon>Actinomycetes</taxon>
        <taxon>Mycobacteriales</taxon>
        <taxon>Corynebacteriaceae</taxon>
        <taxon>Corynebacterium</taxon>
    </lineage>
</organism>
<keyword evidence="1" id="KW-0812">Transmembrane</keyword>
<dbReference type="Proteomes" id="UP001183619">
    <property type="component" value="Unassembled WGS sequence"/>
</dbReference>
<protein>
    <submittedName>
        <fullName evidence="2">Flp pilus assembly protein TadB</fullName>
    </submittedName>
</protein>
<dbReference type="EMBL" id="JAVDYF010000001">
    <property type="protein sequence ID" value="MDR7355995.1"/>
    <property type="molecule type" value="Genomic_DNA"/>
</dbReference>
<keyword evidence="1" id="KW-1133">Transmembrane helix</keyword>
<comment type="caution">
    <text evidence="2">The sequence shown here is derived from an EMBL/GenBank/DDBJ whole genome shotgun (WGS) entry which is preliminary data.</text>
</comment>
<sequence length="138" mass="15282">MDETQPSTSHFDGHARATATAKEAFSNGWISLDELDRLLASINQAPTPERALDIVAPLNTIECRVHHTAGTTANSGNALRVAATILFYLCLLAFLINVLIWVIIAITNEALYFWPIWLSIPLFITGFLTILAEKMTRK</sequence>
<reference evidence="2 3" key="1">
    <citation type="submission" date="2023-07" db="EMBL/GenBank/DDBJ databases">
        <title>Sequencing the genomes of 1000 actinobacteria strains.</title>
        <authorList>
            <person name="Klenk H.-P."/>
        </authorList>
    </citation>
    <scope>NUCLEOTIDE SEQUENCE [LARGE SCALE GENOMIC DNA]</scope>
    <source>
        <strain evidence="2 3">DSM 44508</strain>
    </source>
</reference>
<dbReference type="RefSeq" id="WP_277103544.1">
    <property type="nucleotide sequence ID" value="NZ_CP047209.1"/>
</dbReference>
<feature type="transmembrane region" description="Helical" evidence="1">
    <location>
        <begin position="85"/>
        <end position="106"/>
    </location>
</feature>
<keyword evidence="1" id="KW-0472">Membrane</keyword>
<evidence type="ECO:0000313" key="3">
    <source>
        <dbReference type="Proteomes" id="UP001183619"/>
    </source>
</evidence>
<evidence type="ECO:0000313" key="2">
    <source>
        <dbReference type="EMBL" id="MDR7355995.1"/>
    </source>
</evidence>